<evidence type="ECO:0000313" key="4">
    <source>
        <dbReference type="EMBL" id="CAL4129312.1"/>
    </source>
</evidence>
<keyword evidence="2" id="KW-0472">Membrane</keyword>
<name>A0AAV2RNF9_MEGNR</name>
<dbReference type="Pfam" id="PF25442">
    <property type="entry name" value="Ubiquitin_RHG40_C"/>
    <property type="match status" value="1"/>
</dbReference>
<keyword evidence="2" id="KW-1133">Transmembrane helix</keyword>
<dbReference type="InterPro" id="IPR057323">
    <property type="entry name" value="RHG40/28/18_ubiquitin"/>
</dbReference>
<dbReference type="PANTHER" id="PTHR14963">
    <property type="entry name" value="RHO GTPASE ACTIVATING PROTEIN 18,19-RELATED"/>
    <property type="match status" value="1"/>
</dbReference>
<keyword evidence="5" id="KW-1185">Reference proteome</keyword>
<reference evidence="4 5" key="1">
    <citation type="submission" date="2024-05" db="EMBL/GenBank/DDBJ databases">
        <authorList>
            <person name="Wallberg A."/>
        </authorList>
    </citation>
    <scope>NUCLEOTIDE SEQUENCE [LARGE SCALE GENOMIC DNA]</scope>
</reference>
<dbReference type="Proteomes" id="UP001497623">
    <property type="component" value="Unassembled WGS sequence"/>
</dbReference>
<evidence type="ECO:0000256" key="1">
    <source>
        <dbReference type="ARBA" id="ARBA00022468"/>
    </source>
</evidence>
<protein>
    <recommendedName>
        <fullName evidence="3">RHG40/28/18 C-terminal ubiquitin-like domain-containing protein</fullName>
    </recommendedName>
</protein>
<dbReference type="PANTHER" id="PTHR14963:SF1">
    <property type="entry name" value="RHO GTPASE-ACTIVATING PROTEIN CONUNDRUM"/>
    <property type="match status" value="1"/>
</dbReference>
<dbReference type="GO" id="GO:0030833">
    <property type="term" value="P:regulation of actin filament polymerization"/>
    <property type="evidence" value="ECO:0007669"/>
    <property type="project" value="TreeGrafter"/>
</dbReference>
<gene>
    <name evidence="4" type="ORF">MNOR_LOCUS26283</name>
</gene>
<dbReference type="AlphaFoldDB" id="A0AAV2RNF9"/>
<dbReference type="EMBL" id="CAXKWB010026016">
    <property type="protein sequence ID" value="CAL4129312.1"/>
    <property type="molecule type" value="Genomic_DNA"/>
</dbReference>
<keyword evidence="1" id="KW-0343">GTPase activation</keyword>
<organism evidence="4 5">
    <name type="scientific">Meganyctiphanes norvegica</name>
    <name type="common">Northern krill</name>
    <name type="synonym">Thysanopoda norvegica</name>
    <dbReference type="NCBI Taxonomy" id="48144"/>
    <lineage>
        <taxon>Eukaryota</taxon>
        <taxon>Metazoa</taxon>
        <taxon>Ecdysozoa</taxon>
        <taxon>Arthropoda</taxon>
        <taxon>Crustacea</taxon>
        <taxon>Multicrustacea</taxon>
        <taxon>Malacostraca</taxon>
        <taxon>Eumalacostraca</taxon>
        <taxon>Eucarida</taxon>
        <taxon>Euphausiacea</taxon>
        <taxon>Euphausiidae</taxon>
        <taxon>Meganyctiphanes</taxon>
    </lineage>
</organism>
<comment type="caution">
    <text evidence="4">The sequence shown here is derived from an EMBL/GenBank/DDBJ whole genome shotgun (WGS) entry which is preliminary data.</text>
</comment>
<feature type="domain" description="RHG40/28/18 C-terminal ubiquitin-like" evidence="3">
    <location>
        <begin position="121"/>
        <end position="257"/>
    </location>
</feature>
<sequence>MSVTNVATIMAPNLFQPQRAHNRMRRLSFSAEKSQAITDEMVWTNETPKLMGILIKYRELIWTVPLQLISQLRAEYNFEANKQKNNTSNSQFRQLIWRKSRVDSIKEINVEVTNEEMDFLNITMPQFTEAVYKMNISADTTVKDVLVKVLKSRNVEDAVNMSNPLPLDSHSNSSNGISYTAVEATTTVTTSGAKNPKLTNQTSTSKLCTRRPSLQNAIIHHALHECGGNIGERLLDPHATIKAIYQENPSATFVVKCHHCDNDENVIDLISTIDTCTLNNSSQDDSDTGSESILLYPSNWNSCIQILISLPIYPTACALFVIFAAFYSIISEYEEHN</sequence>
<keyword evidence="2" id="KW-0812">Transmembrane</keyword>
<evidence type="ECO:0000256" key="2">
    <source>
        <dbReference type="SAM" id="Phobius"/>
    </source>
</evidence>
<feature type="transmembrane region" description="Helical" evidence="2">
    <location>
        <begin position="312"/>
        <end position="330"/>
    </location>
</feature>
<dbReference type="GO" id="GO:0005096">
    <property type="term" value="F:GTPase activator activity"/>
    <property type="evidence" value="ECO:0007669"/>
    <property type="project" value="UniProtKB-KW"/>
</dbReference>
<dbReference type="GO" id="GO:0051056">
    <property type="term" value="P:regulation of small GTPase mediated signal transduction"/>
    <property type="evidence" value="ECO:0007669"/>
    <property type="project" value="TreeGrafter"/>
</dbReference>
<evidence type="ECO:0000259" key="3">
    <source>
        <dbReference type="Pfam" id="PF25442"/>
    </source>
</evidence>
<proteinExistence type="predicted"/>
<dbReference type="GO" id="GO:0005737">
    <property type="term" value="C:cytoplasm"/>
    <property type="evidence" value="ECO:0007669"/>
    <property type="project" value="TreeGrafter"/>
</dbReference>
<accession>A0AAV2RNF9</accession>
<evidence type="ECO:0000313" key="5">
    <source>
        <dbReference type="Proteomes" id="UP001497623"/>
    </source>
</evidence>